<dbReference type="AlphaFoldDB" id="A0A074LL14"/>
<dbReference type="STRING" id="1157490.EL26_13025"/>
<protein>
    <submittedName>
        <fullName evidence="2">Uncharacterized protein</fullName>
    </submittedName>
</protein>
<comment type="caution">
    <text evidence="2">The sequence shown here is derived from an EMBL/GenBank/DDBJ whole genome shotgun (WGS) entry which is preliminary data.</text>
</comment>
<keyword evidence="1" id="KW-0812">Transmembrane</keyword>
<feature type="transmembrane region" description="Helical" evidence="1">
    <location>
        <begin position="69"/>
        <end position="86"/>
    </location>
</feature>
<dbReference type="EMBL" id="JMIR01000017">
    <property type="protein sequence ID" value="KEO82826.1"/>
    <property type="molecule type" value="Genomic_DNA"/>
</dbReference>
<sequence length="98" mass="10833">MQLVLIVGAILVPILMFVLRQRSVAAVFDLLAALSVLLANIAAGLAVLEIKQENTEFTTHVHEIFMDPLFLATSGYIGVYSVYRLLVATSRTWQTKRA</sequence>
<reference evidence="2 3" key="1">
    <citation type="journal article" date="2013" name="Int. J. Syst. Evol. Microbiol.">
        <title>Tumebacillus flagellatus sp. nov., an alpha-amylase/pullulanase-producing bacterium isolated from cassava wastewater.</title>
        <authorList>
            <person name="Wang Q."/>
            <person name="Xie N."/>
            <person name="Qin Y."/>
            <person name="Shen N."/>
            <person name="Zhu J."/>
            <person name="Mi H."/>
            <person name="Huang R."/>
        </authorList>
    </citation>
    <scope>NUCLEOTIDE SEQUENCE [LARGE SCALE GENOMIC DNA]</scope>
    <source>
        <strain evidence="2 3">GST4</strain>
    </source>
</reference>
<keyword evidence="3" id="KW-1185">Reference proteome</keyword>
<name>A0A074LL14_9BACL</name>
<feature type="transmembrane region" description="Helical" evidence="1">
    <location>
        <begin position="30"/>
        <end position="48"/>
    </location>
</feature>
<evidence type="ECO:0000256" key="1">
    <source>
        <dbReference type="SAM" id="Phobius"/>
    </source>
</evidence>
<dbReference type="OrthoDB" id="2382012at2"/>
<dbReference type="RefSeq" id="WP_038089115.1">
    <property type="nucleotide sequence ID" value="NZ_JMIR01000017.1"/>
</dbReference>
<proteinExistence type="predicted"/>
<dbReference type="eggNOG" id="ENOG5032Z5S">
    <property type="taxonomic scope" value="Bacteria"/>
</dbReference>
<evidence type="ECO:0000313" key="3">
    <source>
        <dbReference type="Proteomes" id="UP000027931"/>
    </source>
</evidence>
<organism evidence="2 3">
    <name type="scientific">Tumebacillus flagellatus</name>
    <dbReference type="NCBI Taxonomy" id="1157490"/>
    <lineage>
        <taxon>Bacteria</taxon>
        <taxon>Bacillati</taxon>
        <taxon>Bacillota</taxon>
        <taxon>Bacilli</taxon>
        <taxon>Bacillales</taxon>
        <taxon>Alicyclobacillaceae</taxon>
        <taxon>Tumebacillus</taxon>
    </lineage>
</organism>
<evidence type="ECO:0000313" key="2">
    <source>
        <dbReference type="EMBL" id="KEO82826.1"/>
    </source>
</evidence>
<dbReference type="Proteomes" id="UP000027931">
    <property type="component" value="Unassembled WGS sequence"/>
</dbReference>
<gene>
    <name evidence="2" type="ORF">EL26_13025</name>
</gene>
<keyword evidence="1" id="KW-1133">Transmembrane helix</keyword>
<keyword evidence="1" id="KW-0472">Membrane</keyword>
<accession>A0A074LL14</accession>